<reference evidence="1" key="1">
    <citation type="submission" date="2018-11" db="EMBL/GenBank/DDBJ databases">
        <authorList>
            <person name="Alioto T."/>
            <person name="Alioto T."/>
        </authorList>
    </citation>
    <scope>NUCLEOTIDE SEQUENCE</scope>
</reference>
<accession>A0A8B6EYA9</accession>
<proteinExistence type="predicted"/>
<organism evidence="1 2">
    <name type="scientific">Mytilus galloprovincialis</name>
    <name type="common">Mediterranean mussel</name>
    <dbReference type="NCBI Taxonomy" id="29158"/>
    <lineage>
        <taxon>Eukaryota</taxon>
        <taxon>Metazoa</taxon>
        <taxon>Spiralia</taxon>
        <taxon>Lophotrochozoa</taxon>
        <taxon>Mollusca</taxon>
        <taxon>Bivalvia</taxon>
        <taxon>Autobranchia</taxon>
        <taxon>Pteriomorphia</taxon>
        <taxon>Mytilida</taxon>
        <taxon>Mytiloidea</taxon>
        <taxon>Mytilidae</taxon>
        <taxon>Mytilinae</taxon>
        <taxon>Mytilus</taxon>
    </lineage>
</organism>
<dbReference type="EMBL" id="UYJE01005919">
    <property type="protein sequence ID" value="VDI41647.1"/>
    <property type="molecule type" value="Genomic_DNA"/>
</dbReference>
<dbReference type="OrthoDB" id="6210103at2759"/>
<name>A0A8B6EYA9_MYTGA</name>
<gene>
    <name evidence="1" type="ORF">MGAL_10B092055</name>
</gene>
<sequence length="157" mass="17745">MNLLQILNRLRTSERTQNASLQDSLKPADMIKGIRRPLIQEQKESEIQKESGMKQQEFQEKLITILINESTKGTEQSPPYRIVYDSREKKVVEQTSGQICSENFCRFQTNNCGCQGCCVGKLGLKFGRCERRSPPVSSCFCYRNDPDGAAAAESSEN</sequence>
<dbReference type="AlphaFoldDB" id="A0A8B6EYA9"/>
<dbReference type="Proteomes" id="UP000596742">
    <property type="component" value="Unassembled WGS sequence"/>
</dbReference>
<keyword evidence="2" id="KW-1185">Reference proteome</keyword>
<protein>
    <submittedName>
        <fullName evidence="1">Uncharacterized protein</fullName>
    </submittedName>
</protein>
<comment type="caution">
    <text evidence="1">The sequence shown here is derived from an EMBL/GenBank/DDBJ whole genome shotgun (WGS) entry which is preliminary data.</text>
</comment>
<evidence type="ECO:0000313" key="1">
    <source>
        <dbReference type="EMBL" id="VDI41647.1"/>
    </source>
</evidence>
<evidence type="ECO:0000313" key="2">
    <source>
        <dbReference type="Proteomes" id="UP000596742"/>
    </source>
</evidence>